<evidence type="ECO:0000256" key="4">
    <source>
        <dbReference type="PIRSR" id="PIRSR005902-1"/>
    </source>
</evidence>
<dbReference type="GO" id="GO:0046872">
    <property type="term" value="F:metal ion binding"/>
    <property type="evidence" value="ECO:0007669"/>
    <property type="project" value="UniProtKB-KW"/>
</dbReference>
<dbReference type="RefSeq" id="WP_151893096.1">
    <property type="nucleotide sequence ID" value="NZ_BKCF01000001.1"/>
</dbReference>
<feature type="binding site" evidence="4">
    <location>
        <position position="8"/>
    </location>
    <ligand>
        <name>a divalent metal cation</name>
        <dbReference type="ChEBI" id="CHEBI:60240"/>
        <label>1</label>
    </ligand>
</feature>
<dbReference type="SUPFAM" id="SSF51556">
    <property type="entry name" value="Metallo-dependent hydrolases"/>
    <property type="match status" value="1"/>
</dbReference>
<comment type="caution">
    <text evidence="5">The sequence shown here is derived from an EMBL/GenBank/DDBJ whole genome shotgun (WGS) entry which is preliminary data.</text>
</comment>
<dbReference type="InterPro" id="IPR001130">
    <property type="entry name" value="TatD-like"/>
</dbReference>
<accession>A0A5J4FYH3</accession>
<dbReference type="InterPro" id="IPR015991">
    <property type="entry name" value="TatD/YcfH-like"/>
</dbReference>
<dbReference type="GO" id="GO:0016788">
    <property type="term" value="F:hydrolase activity, acting on ester bonds"/>
    <property type="evidence" value="ECO:0007669"/>
    <property type="project" value="InterPro"/>
</dbReference>
<dbReference type="AlphaFoldDB" id="A0A5J4FYH3"/>
<feature type="binding site" evidence="4">
    <location>
        <position position="203"/>
    </location>
    <ligand>
        <name>a divalent metal cation</name>
        <dbReference type="ChEBI" id="CHEBI:60240"/>
        <label>1</label>
    </ligand>
</feature>
<comment type="similarity">
    <text evidence="1">Belongs to the metallo-dependent hydrolases superfamily. TatD-type hydrolase family.</text>
</comment>
<dbReference type="InterPro" id="IPR018228">
    <property type="entry name" value="DNase_TatD-rel_CS"/>
</dbReference>
<evidence type="ECO:0000313" key="6">
    <source>
        <dbReference type="Proteomes" id="UP000326994"/>
    </source>
</evidence>
<dbReference type="GO" id="GO:0005829">
    <property type="term" value="C:cytosol"/>
    <property type="evidence" value="ECO:0007669"/>
    <property type="project" value="TreeGrafter"/>
</dbReference>
<dbReference type="Pfam" id="PF01026">
    <property type="entry name" value="TatD_DNase"/>
    <property type="match status" value="1"/>
</dbReference>
<sequence length="258" mass="29300">MLIDTHTHLYSDAFNDDRDAVMQRSFDKNIHHFFLPAIDAAHTKSMHDLKAAYPKNIHLMMGLHPTSVNENYKDELVHVEDQFREHKFVAVGEIGIDLYWDKSTLGIQKDAFKRQIALAKSNKLPIVIHCRDAFDEVFEVLESEKSDELFGIFHCFTGTIDQAHQAISYNMKLGIGGVVTFKNGKIDQFLNQIPLKHIVLETDSPYLAPVPYRGKRNESSYLSIICEKVAAIYSISAEEVATQTTKNAFDVFGNVTNH</sequence>
<dbReference type="PIRSF" id="PIRSF005902">
    <property type="entry name" value="DNase_TatD"/>
    <property type="match status" value="1"/>
</dbReference>
<keyword evidence="6" id="KW-1185">Reference proteome</keyword>
<dbReference type="NCBIfam" id="TIGR00010">
    <property type="entry name" value="YchF/TatD family DNA exonuclease"/>
    <property type="match status" value="1"/>
</dbReference>
<dbReference type="OrthoDB" id="9810005at2"/>
<gene>
    <name evidence="5" type="ORF">ULMS_06740</name>
</gene>
<dbReference type="PROSITE" id="PS01090">
    <property type="entry name" value="TATD_2"/>
    <property type="match status" value="1"/>
</dbReference>
<evidence type="ECO:0000256" key="1">
    <source>
        <dbReference type="ARBA" id="ARBA00009275"/>
    </source>
</evidence>
<dbReference type="CDD" id="cd01310">
    <property type="entry name" value="TatD_DNAse"/>
    <property type="match status" value="1"/>
</dbReference>
<feature type="binding site" evidence="4">
    <location>
        <position position="129"/>
    </location>
    <ligand>
        <name>a divalent metal cation</name>
        <dbReference type="ChEBI" id="CHEBI:60240"/>
        <label>2</label>
    </ligand>
</feature>
<feature type="binding site" evidence="4">
    <location>
        <position position="6"/>
    </location>
    <ligand>
        <name>a divalent metal cation</name>
        <dbReference type="ChEBI" id="CHEBI:60240"/>
        <label>1</label>
    </ligand>
</feature>
<dbReference type="GO" id="GO:0004536">
    <property type="term" value="F:DNA nuclease activity"/>
    <property type="evidence" value="ECO:0007669"/>
    <property type="project" value="InterPro"/>
</dbReference>
<dbReference type="Gene3D" id="3.20.20.140">
    <property type="entry name" value="Metal-dependent hydrolases"/>
    <property type="match status" value="1"/>
</dbReference>
<evidence type="ECO:0000313" key="5">
    <source>
        <dbReference type="EMBL" id="GEQ85166.1"/>
    </source>
</evidence>
<protein>
    <submittedName>
        <fullName evidence="5">TatD family hydrolase</fullName>
    </submittedName>
</protein>
<keyword evidence="3 5" id="KW-0378">Hydrolase</keyword>
<reference evidence="5 6" key="1">
    <citation type="submission" date="2019-08" db="EMBL/GenBank/DDBJ databases">
        <title>Ulvibacter marinistellae sp. nov., isolated from a starfish, Patiria pectinifera.</title>
        <authorList>
            <person name="Kawano K."/>
            <person name="Ushijima N."/>
            <person name="Kihara M."/>
            <person name="Itoh H."/>
        </authorList>
    </citation>
    <scope>NUCLEOTIDE SEQUENCE [LARGE SCALE GENOMIC DNA]</scope>
    <source>
        <strain evidence="5 6">KK4</strain>
    </source>
</reference>
<evidence type="ECO:0000256" key="2">
    <source>
        <dbReference type="ARBA" id="ARBA00022723"/>
    </source>
</evidence>
<name>A0A5J4FYH3_9FLAO</name>
<feature type="binding site" evidence="4">
    <location>
        <position position="93"/>
    </location>
    <ligand>
        <name>a divalent metal cation</name>
        <dbReference type="ChEBI" id="CHEBI:60240"/>
        <label>1</label>
    </ligand>
</feature>
<dbReference type="Proteomes" id="UP000326994">
    <property type="component" value="Unassembled WGS sequence"/>
</dbReference>
<dbReference type="PANTHER" id="PTHR46124">
    <property type="entry name" value="D-AMINOACYL-TRNA DEACYLASE"/>
    <property type="match status" value="1"/>
</dbReference>
<feature type="binding site" evidence="4">
    <location>
        <position position="154"/>
    </location>
    <ligand>
        <name>a divalent metal cation</name>
        <dbReference type="ChEBI" id="CHEBI:60240"/>
        <label>2</label>
    </ligand>
</feature>
<keyword evidence="2 4" id="KW-0479">Metal-binding</keyword>
<dbReference type="PANTHER" id="PTHR46124:SF4">
    <property type="entry name" value="HYDROLASE TATD"/>
    <property type="match status" value="1"/>
</dbReference>
<dbReference type="EMBL" id="BKCF01000001">
    <property type="protein sequence ID" value="GEQ85166.1"/>
    <property type="molecule type" value="Genomic_DNA"/>
</dbReference>
<dbReference type="FunFam" id="3.20.20.140:FF:000005">
    <property type="entry name" value="TatD family hydrolase"/>
    <property type="match status" value="1"/>
</dbReference>
<evidence type="ECO:0000256" key="3">
    <source>
        <dbReference type="ARBA" id="ARBA00022801"/>
    </source>
</evidence>
<proteinExistence type="inferred from homology"/>
<dbReference type="InterPro" id="IPR032466">
    <property type="entry name" value="Metal_Hydrolase"/>
</dbReference>
<organism evidence="5 6">
    <name type="scientific">Patiriisocius marinistellae</name>
    <dbReference type="NCBI Taxonomy" id="2494560"/>
    <lineage>
        <taxon>Bacteria</taxon>
        <taxon>Pseudomonadati</taxon>
        <taxon>Bacteroidota</taxon>
        <taxon>Flavobacteriia</taxon>
        <taxon>Flavobacteriales</taxon>
        <taxon>Flavobacteriaceae</taxon>
        <taxon>Patiriisocius</taxon>
    </lineage>
</organism>